<dbReference type="EMBL" id="PNBA02000016">
    <property type="protein sequence ID" value="KAG6396003.1"/>
    <property type="molecule type" value="Genomic_DNA"/>
</dbReference>
<dbReference type="PANTHER" id="PTHR34778:SF6">
    <property type="entry name" value="SHUGOSHIN C-TERMINAL DOMAIN-CONTAINING PROTEIN"/>
    <property type="match status" value="1"/>
</dbReference>
<reference evidence="2" key="2">
    <citation type="submission" date="2020-08" db="EMBL/GenBank/DDBJ databases">
        <title>Plant Genome Project.</title>
        <authorList>
            <person name="Zhang R.-G."/>
        </authorList>
    </citation>
    <scope>NUCLEOTIDE SEQUENCE</scope>
    <source>
        <strain evidence="2">Huo1</strain>
        <tissue evidence="2">Leaf</tissue>
    </source>
</reference>
<dbReference type="PANTHER" id="PTHR34778">
    <property type="entry name" value="OS02G0580700 PROTEIN"/>
    <property type="match status" value="1"/>
</dbReference>
<sequence length="494" mass="55699">MPFAPFRLNYSRLIVKSTSYGAHRETPMRNKSSREGYYRQQSRQRVHLLLTPKFLFAEVRRSPTMAGMEEMEAIKKAYAEMILNTAKEAAARVMAAELRARRTEQEMMSVKEEAANMLLRLKQMIDTKIENTLHDGFLLIEMIIDMDKDHTKEAEITSLKQKNRFEELECQLNEAEGIILDLREELNQGQDQLDKLKKKKVVLKRGSQENAEEYSLTTRVRSEGYELLASTLNPEPEFISTIGKNNLLSGWSALAQGTRGSAKQNVIACLDQIMESDQFGNGGSERTCANEKNLVEETFPDVEKLNQNENGTNVESVNAVERTSVLDENIRYRNSEAASIVRRSVRKRKLKFWDDVIAACGLQVKKPRSGSAEFSCLGTRKMKKCAKSSEDLPDGDAKIESLDVSEVSKEIINNEAPENTELVDVLVKQDDLAATSELSSASRIECDVEDGAAEKASNLSYGDGNKPCIYTFDRRWRKKSTIHPEKVLDGSSLS</sequence>
<protein>
    <submittedName>
        <fullName evidence="2">Uncharacterized protein</fullName>
    </submittedName>
</protein>
<evidence type="ECO:0000313" key="2">
    <source>
        <dbReference type="EMBL" id="KAG6396003.1"/>
    </source>
</evidence>
<gene>
    <name evidence="2" type="ORF">SASPL_142137</name>
</gene>
<organism evidence="2">
    <name type="scientific">Salvia splendens</name>
    <name type="common">Scarlet sage</name>
    <dbReference type="NCBI Taxonomy" id="180675"/>
    <lineage>
        <taxon>Eukaryota</taxon>
        <taxon>Viridiplantae</taxon>
        <taxon>Streptophyta</taxon>
        <taxon>Embryophyta</taxon>
        <taxon>Tracheophyta</taxon>
        <taxon>Spermatophyta</taxon>
        <taxon>Magnoliopsida</taxon>
        <taxon>eudicotyledons</taxon>
        <taxon>Gunneridae</taxon>
        <taxon>Pentapetalae</taxon>
        <taxon>asterids</taxon>
        <taxon>lamiids</taxon>
        <taxon>Lamiales</taxon>
        <taxon>Lamiaceae</taxon>
        <taxon>Nepetoideae</taxon>
        <taxon>Mentheae</taxon>
        <taxon>Salviinae</taxon>
        <taxon>Salvia</taxon>
        <taxon>Salvia subgen. Calosphace</taxon>
        <taxon>core Calosphace</taxon>
    </lineage>
</organism>
<keyword evidence="3" id="KW-1185">Reference proteome</keyword>
<dbReference type="AlphaFoldDB" id="A0A8X8WKV7"/>
<feature type="coiled-coil region" evidence="1">
    <location>
        <begin position="165"/>
        <end position="199"/>
    </location>
</feature>
<comment type="caution">
    <text evidence="2">The sequence shown here is derived from an EMBL/GenBank/DDBJ whole genome shotgun (WGS) entry which is preliminary data.</text>
</comment>
<name>A0A8X8WKV7_SALSN</name>
<dbReference type="Proteomes" id="UP000298416">
    <property type="component" value="Unassembled WGS sequence"/>
</dbReference>
<evidence type="ECO:0000256" key="1">
    <source>
        <dbReference type="SAM" id="Coils"/>
    </source>
</evidence>
<reference evidence="2" key="1">
    <citation type="submission" date="2018-01" db="EMBL/GenBank/DDBJ databases">
        <authorList>
            <person name="Mao J.F."/>
        </authorList>
    </citation>
    <scope>NUCLEOTIDE SEQUENCE</scope>
    <source>
        <strain evidence="2">Huo1</strain>
        <tissue evidence="2">Leaf</tissue>
    </source>
</reference>
<evidence type="ECO:0000313" key="3">
    <source>
        <dbReference type="Proteomes" id="UP000298416"/>
    </source>
</evidence>
<accession>A0A8X8WKV7</accession>
<feature type="coiled-coil region" evidence="1">
    <location>
        <begin position="86"/>
        <end position="120"/>
    </location>
</feature>
<keyword evidence="1" id="KW-0175">Coiled coil</keyword>
<proteinExistence type="predicted"/>